<dbReference type="Proteomes" id="UP000023152">
    <property type="component" value="Unassembled WGS sequence"/>
</dbReference>
<feature type="non-terminal residue" evidence="3">
    <location>
        <position position="1"/>
    </location>
</feature>
<feature type="region of interest" description="Disordered" evidence="1">
    <location>
        <begin position="205"/>
        <end position="237"/>
    </location>
</feature>
<protein>
    <submittedName>
        <fullName evidence="3">Uncharacterized protein</fullName>
    </submittedName>
</protein>
<reference evidence="3 4" key="1">
    <citation type="journal article" date="2013" name="Curr. Biol.">
        <title>The Genome of the Foraminiferan Reticulomyxa filosa.</title>
        <authorList>
            <person name="Glockner G."/>
            <person name="Hulsmann N."/>
            <person name="Schleicher M."/>
            <person name="Noegel A.A."/>
            <person name="Eichinger L."/>
            <person name="Gallinger C."/>
            <person name="Pawlowski J."/>
            <person name="Sierra R."/>
            <person name="Euteneuer U."/>
            <person name="Pillet L."/>
            <person name="Moustafa A."/>
            <person name="Platzer M."/>
            <person name="Groth M."/>
            <person name="Szafranski K."/>
            <person name="Schliwa M."/>
        </authorList>
    </citation>
    <scope>NUCLEOTIDE SEQUENCE [LARGE SCALE GENOMIC DNA]</scope>
</reference>
<feature type="compositionally biased region" description="Basic and acidic residues" evidence="1">
    <location>
        <begin position="112"/>
        <end position="138"/>
    </location>
</feature>
<feature type="compositionally biased region" description="Low complexity" evidence="1">
    <location>
        <begin position="176"/>
        <end position="188"/>
    </location>
</feature>
<name>X6MUH6_RETFI</name>
<keyword evidence="2" id="KW-0472">Membrane</keyword>
<evidence type="ECO:0000313" key="3">
    <source>
        <dbReference type="EMBL" id="ETO17459.1"/>
    </source>
</evidence>
<keyword evidence="2" id="KW-0812">Transmembrane</keyword>
<evidence type="ECO:0000256" key="2">
    <source>
        <dbReference type="SAM" id="Phobius"/>
    </source>
</evidence>
<accession>X6MUH6</accession>
<organism evidence="3 4">
    <name type="scientific">Reticulomyxa filosa</name>
    <dbReference type="NCBI Taxonomy" id="46433"/>
    <lineage>
        <taxon>Eukaryota</taxon>
        <taxon>Sar</taxon>
        <taxon>Rhizaria</taxon>
        <taxon>Retaria</taxon>
        <taxon>Foraminifera</taxon>
        <taxon>Monothalamids</taxon>
        <taxon>Reticulomyxidae</taxon>
        <taxon>Reticulomyxa</taxon>
    </lineage>
</organism>
<feature type="region of interest" description="Disordered" evidence="1">
    <location>
        <begin position="112"/>
        <end position="188"/>
    </location>
</feature>
<keyword evidence="2" id="KW-1133">Transmembrane helix</keyword>
<keyword evidence="4" id="KW-1185">Reference proteome</keyword>
<proteinExistence type="predicted"/>
<dbReference type="AlphaFoldDB" id="X6MUH6"/>
<gene>
    <name evidence="3" type="ORF">RFI_19864</name>
</gene>
<evidence type="ECO:0000256" key="1">
    <source>
        <dbReference type="SAM" id="MobiDB-lite"/>
    </source>
</evidence>
<dbReference type="EMBL" id="ASPP01016581">
    <property type="protein sequence ID" value="ETO17459.1"/>
    <property type="molecule type" value="Genomic_DNA"/>
</dbReference>
<feature type="compositionally biased region" description="Low complexity" evidence="1">
    <location>
        <begin position="139"/>
        <end position="157"/>
    </location>
</feature>
<feature type="transmembrane region" description="Helical" evidence="2">
    <location>
        <begin position="87"/>
        <end position="107"/>
    </location>
</feature>
<feature type="region of interest" description="Disordered" evidence="1">
    <location>
        <begin position="1"/>
        <end position="40"/>
    </location>
</feature>
<evidence type="ECO:0000313" key="4">
    <source>
        <dbReference type="Proteomes" id="UP000023152"/>
    </source>
</evidence>
<feature type="compositionally biased region" description="Basic and acidic residues" evidence="1">
    <location>
        <begin position="215"/>
        <end position="229"/>
    </location>
</feature>
<comment type="caution">
    <text evidence="3">The sequence shown here is derived from an EMBL/GenBank/DDBJ whole genome shotgun (WGS) entry which is preliminary data.</text>
</comment>
<sequence length="255" mass="27812">EAVNYMQHVPNARSKSPAPGADEPRKKWGPRAIGRSDWNPPEFKDSSLSADVTISFLEEPSVARIRRKSLDTENEKSYFLHNIHTYMYIYTYIHIYICTFICVYKRIPNEAKQNKTKEKKAEMERKLAPRDIGRKDNNSQENENSASSVPDTSSTGAGTPGTGEVVGTANNGTSGTTAATATTAATTTTTTATTTIATAAATTVITTPPATESPVDDKLASTQTKDGRTRASSAMIPKTSKKPVCFYLREKTHKL</sequence>